<reference evidence="1" key="1">
    <citation type="journal article" date="2021" name="Microb. Physiol.">
        <title>Proteogenomic Insights into the Physiology of Marine, Sulfate-Reducing, Filamentous Desulfonema limicola and Desulfonema magnum.</title>
        <authorList>
            <person name="Schnaars V."/>
            <person name="Wohlbrand L."/>
            <person name="Scheve S."/>
            <person name="Hinrichs C."/>
            <person name="Reinhardt R."/>
            <person name="Rabus R."/>
        </authorList>
    </citation>
    <scope>NUCLEOTIDE SEQUENCE</scope>
    <source>
        <strain evidence="1">4be13</strain>
    </source>
</reference>
<gene>
    <name evidence="1" type="ORF">dnm_087240</name>
</gene>
<accession>A0A975GT53</accession>
<protein>
    <submittedName>
        <fullName evidence="1">Uncharacterized protein</fullName>
    </submittedName>
</protein>
<dbReference type="KEGG" id="dmm:dnm_087240"/>
<organism evidence="1 2">
    <name type="scientific">Desulfonema magnum</name>
    <dbReference type="NCBI Taxonomy" id="45655"/>
    <lineage>
        <taxon>Bacteria</taxon>
        <taxon>Pseudomonadati</taxon>
        <taxon>Thermodesulfobacteriota</taxon>
        <taxon>Desulfobacteria</taxon>
        <taxon>Desulfobacterales</taxon>
        <taxon>Desulfococcaceae</taxon>
        <taxon>Desulfonema</taxon>
    </lineage>
</organism>
<name>A0A975GT53_9BACT</name>
<sequence length="60" mass="7027">MNLKEKRSEKAYSQPSAPPIFVYKLKLFRTEFATPSGETLRGKIRVSFLSLTDFWHDIFC</sequence>
<dbReference type="EMBL" id="CP061800">
    <property type="protein sequence ID" value="QTA92637.1"/>
    <property type="molecule type" value="Genomic_DNA"/>
</dbReference>
<dbReference type="AlphaFoldDB" id="A0A975GT53"/>
<dbReference type="Proteomes" id="UP000663722">
    <property type="component" value="Chromosome"/>
</dbReference>
<evidence type="ECO:0000313" key="2">
    <source>
        <dbReference type="Proteomes" id="UP000663722"/>
    </source>
</evidence>
<proteinExistence type="predicted"/>
<keyword evidence="2" id="KW-1185">Reference proteome</keyword>
<evidence type="ECO:0000313" key="1">
    <source>
        <dbReference type="EMBL" id="QTA92637.1"/>
    </source>
</evidence>